<evidence type="ECO:0000259" key="1">
    <source>
        <dbReference type="Pfam" id="PF24626"/>
    </source>
</evidence>
<proteinExistence type="predicted"/>
<organism evidence="2">
    <name type="scientific">Tanacetum cinerariifolium</name>
    <name type="common">Dalmatian daisy</name>
    <name type="synonym">Chrysanthemum cinerariifolium</name>
    <dbReference type="NCBI Taxonomy" id="118510"/>
    <lineage>
        <taxon>Eukaryota</taxon>
        <taxon>Viridiplantae</taxon>
        <taxon>Streptophyta</taxon>
        <taxon>Embryophyta</taxon>
        <taxon>Tracheophyta</taxon>
        <taxon>Spermatophyta</taxon>
        <taxon>Magnoliopsida</taxon>
        <taxon>eudicotyledons</taxon>
        <taxon>Gunneridae</taxon>
        <taxon>Pentapetalae</taxon>
        <taxon>asterids</taxon>
        <taxon>campanulids</taxon>
        <taxon>Asterales</taxon>
        <taxon>Asteraceae</taxon>
        <taxon>Asteroideae</taxon>
        <taxon>Anthemideae</taxon>
        <taxon>Anthemidinae</taxon>
        <taxon>Tanacetum</taxon>
    </lineage>
</organism>
<evidence type="ECO:0000313" key="2">
    <source>
        <dbReference type="EMBL" id="GEX85978.1"/>
    </source>
</evidence>
<protein>
    <submittedName>
        <fullName evidence="2">Putative retrotransposon protein</fullName>
    </submittedName>
</protein>
<dbReference type="InterPro" id="IPR036397">
    <property type="entry name" value="RNaseH_sf"/>
</dbReference>
<name>A0A699HIB7_TANCI</name>
<reference evidence="2" key="1">
    <citation type="journal article" date="2019" name="Sci. Rep.">
        <title>Draft genome of Tanacetum cinerariifolium, the natural source of mosquito coil.</title>
        <authorList>
            <person name="Yamashiro T."/>
            <person name="Shiraishi A."/>
            <person name="Satake H."/>
            <person name="Nakayama K."/>
        </authorList>
    </citation>
    <scope>NUCLEOTIDE SEQUENCE</scope>
</reference>
<accession>A0A699HIB7</accession>
<dbReference type="AlphaFoldDB" id="A0A699HIB7"/>
<dbReference type="EMBL" id="BKCJ010134910">
    <property type="protein sequence ID" value="GEX85978.1"/>
    <property type="molecule type" value="Genomic_DNA"/>
</dbReference>
<comment type="caution">
    <text evidence="2">The sequence shown here is derived from an EMBL/GenBank/DDBJ whole genome shotgun (WGS) entry which is preliminary data.</text>
</comment>
<gene>
    <name evidence="2" type="ORF">Tci_357953</name>
</gene>
<sequence>MTTINQGMSVEEIERVVAQRVVNAIEAIGIYETKTNKARKSMIQTERQEDKEAENANNKRKWEELLSDYDCEIRYHLGKANVVADALSRKELIIPLRVRDLVMTIGLDLPKQILEAQIDAQKPKNIRNEDVRGSDKNKKNLYQWPNVKADIATHVSRCLTCATVKADHQRPLVLLRALQKALGTSLDMSTAYHLQTDGQSDKTIRTLEEMLRACLINFGKGWVNHLLLVEFSYNNTYHASIKATPFKALYGRKCRSPVCWAEVCRTIQGVGKVGVVAYKLEFPQELSKVNNTFHVSNLKNYHANEALAVPLDGLHIDDKIYVVEEPVLIMDRDIKRSKQSRILIVKV</sequence>
<dbReference type="SUPFAM" id="SSF53098">
    <property type="entry name" value="Ribonuclease H-like"/>
    <property type="match status" value="1"/>
</dbReference>
<dbReference type="PANTHER" id="PTHR45835:SF99">
    <property type="entry name" value="CHROMO DOMAIN-CONTAINING PROTEIN-RELATED"/>
    <property type="match status" value="1"/>
</dbReference>
<dbReference type="PANTHER" id="PTHR45835">
    <property type="entry name" value="YALI0A06105P"/>
    <property type="match status" value="1"/>
</dbReference>
<dbReference type="Gene3D" id="3.30.420.10">
    <property type="entry name" value="Ribonuclease H-like superfamily/Ribonuclease H"/>
    <property type="match status" value="1"/>
</dbReference>
<dbReference type="InterPro" id="IPR012337">
    <property type="entry name" value="RNaseH-like_sf"/>
</dbReference>
<dbReference type="InterPro" id="IPR056924">
    <property type="entry name" value="SH3_Tf2-1"/>
</dbReference>
<dbReference type="GO" id="GO:0003676">
    <property type="term" value="F:nucleic acid binding"/>
    <property type="evidence" value="ECO:0007669"/>
    <property type="project" value="InterPro"/>
</dbReference>
<dbReference type="Pfam" id="PF24626">
    <property type="entry name" value="SH3_Tf2-1"/>
    <property type="match status" value="1"/>
</dbReference>
<feature type="domain" description="Tf2-1-like SH3-like" evidence="1">
    <location>
        <begin position="272"/>
        <end position="302"/>
    </location>
</feature>